<dbReference type="PANTHER" id="PTHR34139:SF1">
    <property type="entry name" value="RNASE MJ1380-RELATED"/>
    <property type="match status" value="1"/>
</dbReference>
<dbReference type="Proteomes" id="UP001235849">
    <property type="component" value="Unassembled WGS sequence"/>
</dbReference>
<dbReference type="EMBL" id="JAQOSO010000028">
    <property type="protein sequence ID" value="MDJ1173734.1"/>
    <property type="molecule type" value="Genomic_DNA"/>
</dbReference>
<name>A0ABT7B540_9CYAN</name>
<keyword evidence="5" id="KW-0378">Hydrolase</keyword>
<proteinExistence type="inferred from homology"/>
<gene>
    <name evidence="7" type="ORF">PMG25_06470</name>
</gene>
<keyword evidence="3" id="KW-0540">Nuclease</keyword>
<dbReference type="InterPro" id="IPR008201">
    <property type="entry name" value="HepT-like"/>
</dbReference>
<dbReference type="Gene3D" id="1.20.120.580">
    <property type="entry name" value="bsu32300-like"/>
    <property type="match status" value="1"/>
</dbReference>
<keyword evidence="4" id="KW-0547">Nucleotide-binding</keyword>
<evidence type="ECO:0000313" key="8">
    <source>
        <dbReference type="Proteomes" id="UP001235849"/>
    </source>
</evidence>
<dbReference type="Pfam" id="PF01934">
    <property type="entry name" value="HepT-like"/>
    <property type="match status" value="1"/>
</dbReference>
<evidence type="ECO:0000256" key="5">
    <source>
        <dbReference type="ARBA" id="ARBA00022801"/>
    </source>
</evidence>
<protein>
    <submittedName>
        <fullName evidence="7">DUF86 domain-containing protein</fullName>
    </submittedName>
</protein>
<comment type="caution">
    <text evidence="7">The sequence shown here is derived from an EMBL/GenBank/DDBJ whole genome shotgun (WGS) entry which is preliminary data.</text>
</comment>
<keyword evidence="2" id="KW-1277">Toxin-antitoxin system</keyword>
<keyword evidence="1" id="KW-0597">Phosphoprotein</keyword>
<evidence type="ECO:0000256" key="1">
    <source>
        <dbReference type="ARBA" id="ARBA00022553"/>
    </source>
</evidence>
<organism evidence="7 8">
    <name type="scientific">Roseofilum capinflatum BLCC-M114</name>
    <dbReference type="NCBI Taxonomy" id="3022440"/>
    <lineage>
        <taxon>Bacteria</taxon>
        <taxon>Bacillati</taxon>
        <taxon>Cyanobacteriota</taxon>
        <taxon>Cyanophyceae</taxon>
        <taxon>Desertifilales</taxon>
        <taxon>Desertifilaceae</taxon>
        <taxon>Roseofilum</taxon>
        <taxon>Roseofilum capinflatum</taxon>
    </lineage>
</organism>
<keyword evidence="8" id="KW-1185">Reference proteome</keyword>
<evidence type="ECO:0000256" key="2">
    <source>
        <dbReference type="ARBA" id="ARBA00022649"/>
    </source>
</evidence>
<evidence type="ECO:0000256" key="4">
    <source>
        <dbReference type="ARBA" id="ARBA00022741"/>
    </source>
</evidence>
<dbReference type="PANTHER" id="PTHR34139">
    <property type="entry name" value="UPF0331 PROTEIN MJ0127"/>
    <property type="match status" value="1"/>
</dbReference>
<evidence type="ECO:0000256" key="3">
    <source>
        <dbReference type="ARBA" id="ARBA00022722"/>
    </source>
</evidence>
<accession>A0ABT7B540</accession>
<reference evidence="7 8" key="1">
    <citation type="submission" date="2023-01" db="EMBL/GenBank/DDBJ databases">
        <title>Novel diversity within Roseofilum (Cyanobacteria; Desertifilaceae) from marine benthic mats with descriptions of four novel species.</title>
        <authorList>
            <person name="Wang Y."/>
            <person name="Berthold D.E."/>
            <person name="Hu J."/>
            <person name="Lefler F.W."/>
            <person name="Laughinghouse H.D. IV."/>
        </authorList>
    </citation>
    <scope>NUCLEOTIDE SEQUENCE [LARGE SCALE GENOMIC DNA]</scope>
    <source>
        <strain evidence="7 8">BLCC-M114</strain>
    </source>
</reference>
<evidence type="ECO:0000256" key="6">
    <source>
        <dbReference type="ARBA" id="ARBA00024207"/>
    </source>
</evidence>
<sequence>MSRDLEYLLDAIQACTKILEFSQGFDRVQFEGDPKTQSSVLYQIAILGEIVNRLSPAYIAANPEVPIDAIRGMRNRMIHEYKEVDLKILWNVIETSIPELRQLLENSRLPEP</sequence>
<evidence type="ECO:0000313" key="7">
    <source>
        <dbReference type="EMBL" id="MDJ1173734.1"/>
    </source>
</evidence>
<comment type="similarity">
    <text evidence="6">Belongs to the HepT RNase toxin family.</text>
</comment>
<dbReference type="InterPro" id="IPR051813">
    <property type="entry name" value="HepT_RNase_toxin"/>
</dbReference>
<dbReference type="RefSeq" id="WP_283766084.1">
    <property type="nucleotide sequence ID" value="NZ_JAQOSO010000028.1"/>
</dbReference>
<dbReference type="InterPro" id="IPR037038">
    <property type="entry name" value="HepT-like_sf"/>
</dbReference>